<accession>A0A5S3XRA3</accession>
<proteinExistence type="predicted"/>
<reference evidence="3 4" key="2">
    <citation type="submission" date="2019-06" db="EMBL/GenBank/DDBJ databases">
        <title>Co-occurence of chitin degradation, pigmentation and bioactivity in marine Pseudoalteromonas.</title>
        <authorList>
            <person name="Sonnenschein E.C."/>
            <person name="Bech P.K."/>
        </authorList>
    </citation>
    <scope>NUCLEOTIDE SEQUENCE [LARGE SCALE GENOMIC DNA]</scope>
    <source>
        <strain evidence="4">S2231</strain>
        <strain evidence="1 3">S2233</strain>
    </source>
</reference>
<protein>
    <submittedName>
        <fullName evidence="2">Uncharacterized protein</fullName>
    </submittedName>
</protein>
<sequence>MKMMVVVCALILISGCGSEEFNANQVAVEQQEKVENYSSEILGAWHNTDIEIEFHGSHFNQVSAHPLIQQSSLKTGRLVDNGRQRKFHWRMGNDGLLYVNIVSNSCVTVPLDTCSVIEIKQISLHGTDVAHANWKIETDQDLDGVYETTVEQSLVKSTLTGRFGEGKQFLKLSGNFDRPIIVASHDGKLDVVLPVSSESTHQYFALSTTLDEESSALKLNADNELQYIQVQDFSVAGQADLSVDIKHTVTNVAMRSGVEESVIIDYEITRELSLPDGITESDLDLSSFKDHERHTMVFRDVVTLKDDIHINLDETYYSKIPGNFNFTADSAGNEITFFGNMMGKIAFTTPSDDTAIQEQSFSWSYKNSQEVEFKLEDGRSWSLGFVDASLGGHNAIFYNEENEVIGHDFLREGYIESSQLIPGRFKLENTDGLSTVDVEFKGNGEILIQSGPVTLNGFWELTNTGEIISFECERYNGSIITSLSVCQELMNSAGEEGSPLKFGHIRKFKFLAQSGSDLVSTYNAIAWGEPITTSTSPIHFNWVYRWQRVGD</sequence>
<keyword evidence="3" id="KW-1185">Reference proteome</keyword>
<name>A0A5S3XRA3_9GAMM</name>
<dbReference type="EMBL" id="PNCL01000056">
    <property type="protein sequence ID" value="TMP58549.1"/>
    <property type="molecule type" value="Genomic_DNA"/>
</dbReference>
<dbReference type="Proteomes" id="UP000307706">
    <property type="component" value="Unassembled WGS sequence"/>
</dbReference>
<organism evidence="2 4">
    <name type="scientific">Pseudoalteromonas citrea</name>
    <dbReference type="NCBI Taxonomy" id="43655"/>
    <lineage>
        <taxon>Bacteria</taxon>
        <taxon>Pseudomonadati</taxon>
        <taxon>Pseudomonadota</taxon>
        <taxon>Gammaproteobacteria</taxon>
        <taxon>Alteromonadales</taxon>
        <taxon>Pseudoalteromonadaceae</taxon>
        <taxon>Pseudoalteromonas</taxon>
    </lineage>
</organism>
<evidence type="ECO:0000313" key="2">
    <source>
        <dbReference type="EMBL" id="TMP58549.1"/>
    </source>
</evidence>
<dbReference type="PROSITE" id="PS51257">
    <property type="entry name" value="PROKAR_LIPOPROTEIN"/>
    <property type="match status" value="1"/>
</dbReference>
<evidence type="ECO:0000313" key="4">
    <source>
        <dbReference type="Proteomes" id="UP000307706"/>
    </source>
</evidence>
<evidence type="ECO:0000313" key="3">
    <source>
        <dbReference type="Proteomes" id="UP000305730"/>
    </source>
</evidence>
<dbReference type="Proteomes" id="UP000305730">
    <property type="component" value="Unassembled WGS sequence"/>
</dbReference>
<gene>
    <name evidence="2" type="ORF">CWB96_11775</name>
    <name evidence="1" type="ORF">CWB97_07715</name>
</gene>
<dbReference type="RefSeq" id="WP_138596265.1">
    <property type="nucleotide sequence ID" value="NZ_PNCK01000026.1"/>
</dbReference>
<dbReference type="AlphaFoldDB" id="A0A5S3XRA3"/>
<dbReference type="EMBL" id="PNCK01000026">
    <property type="protein sequence ID" value="TMP43892.1"/>
    <property type="molecule type" value="Genomic_DNA"/>
</dbReference>
<comment type="caution">
    <text evidence="2">The sequence shown here is derived from an EMBL/GenBank/DDBJ whole genome shotgun (WGS) entry which is preliminary data.</text>
</comment>
<reference evidence="3 4" key="1">
    <citation type="submission" date="2017-12" db="EMBL/GenBank/DDBJ databases">
        <authorList>
            <person name="Paulsen S."/>
            <person name="Gram L.K."/>
        </authorList>
    </citation>
    <scope>NUCLEOTIDE SEQUENCE [LARGE SCALE GENOMIC DNA]</scope>
    <source>
        <strain evidence="2 4">S2231</strain>
        <strain evidence="1 3">S2233</strain>
    </source>
</reference>
<evidence type="ECO:0000313" key="1">
    <source>
        <dbReference type="EMBL" id="TMP43892.1"/>
    </source>
</evidence>
<reference evidence="2" key="3">
    <citation type="submission" date="2019-09" db="EMBL/GenBank/DDBJ databases">
        <title>Co-occurence of chitin degradation, pigmentation and bioactivity in marine Pseudoalteromonas.</title>
        <authorList>
            <person name="Sonnenschein E.C."/>
            <person name="Bech P.K."/>
        </authorList>
    </citation>
    <scope>NUCLEOTIDE SEQUENCE</scope>
    <source>
        <strain evidence="2">S2231</strain>
    </source>
</reference>